<keyword evidence="1" id="KW-0732">Signal</keyword>
<evidence type="ECO:0000313" key="2">
    <source>
        <dbReference type="EMBL" id="MCA0153548.1"/>
    </source>
</evidence>
<dbReference type="NCBIfam" id="TIGR04131">
    <property type="entry name" value="Bac_Flav_CTERM"/>
    <property type="match status" value="1"/>
</dbReference>
<gene>
    <name evidence="2" type="ORF">LBV24_10000</name>
</gene>
<proteinExistence type="predicted"/>
<comment type="caution">
    <text evidence="2">The sequence shown here is derived from an EMBL/GenBank/DDBJ whole genome shotgun (WGS) entry which is preliminary data.</text>
</comment>
<feature type="chain" id="PRO_5046465893" evidence="1">
    <location>
        <begin position="22"/>
        <end position="1617"/>
    </location>
</feature>
<evidence type="ECO:0000256" key="1">
    <source>
        <dbReference type="SAM" id="SignalP"/>
    </source>
</evidence>
<accession>A0ABS7Y0U8</accession>
<dbReference type="NCBIfam" id="NF038133">
    <property type="entry name" value="choice_anch_L"/>
    <property type="match status" value="1"/>
</dbReference>
<dbReference type="EMBL" id="JAIUJS010000004">
    <property type="protein sequence ID" value="MCA0153548.1"/>
    <property type="molecule type" value="Genomic_DNA"/>
</dbReference>
<keyword evidence="3" id="KW-1185">Reference proteome</keyword>
<dbReference type="InterPro" id="IPR049804">
    <property type="entry name" value="Choice_anch_L"/>
</dbReference>
<dbReference type="Proteomes" id="UP001198402">
    <property type="component" value="Unassembled WGS sequence"/>
</dbReference>
<feature type="signal peptide" evidence="1">
    <location>
        <begin position="1"/>
        <end position="21"/>
    </location>
</feature>
<name>A0ABS7Y0U8_9FLAO</name>
<reference evidence="3" key="1">
    <citation type="submission" date="2023-07" db="EMBL/GenBank/DDBJ databases">
        <authorList>
            <person name="Yue Y."/>
        </authorList>
    </citation>
    <scope>NUCLEOTIDE SEQUENCE [LARGE SCALE GENOMIC DNA]</scope>
    <source>
        <strain evidence="3">2Y89</strain>
    </source>
</reference>
<dbReference type="RefSeq" id="WP_224478506.1">
    <property type="nucleotide sequence ID" value="NZ_JAIUJS010000004.1"/>
</dbReference>
<dbReference type="InterPro" id="IPR026341">
    <property type="entry name" value="T9SS_type_B"/>
</dbReference>
<organism evidence="2 3">
    <name type="scientific">Winogradskyella vincentii</name>
    <dbReference type="NCBI Taxonomy" id="2877122"/>
    <lineage>
        <taxon>Bacteria</taxon>
        <taxon>Pseudomonadati</taxon>
        <taxon>Bacteroidota</taxon>
        <taxon>Flavobacteriia</taxon>
        <taxon>Flavobacteriales</taxon>
        <taxon>Flavobacteriaceae</taxon>
        <taxon>Winogradskyella</taxon>
    </lineage>
</organism>
<evidence type="ECO:0000313" key="3">
    <source>
        <dbReference type="Proteomes" id="UP001198402"/>
    </source>
</evidence>
<dbReference type="Pfam" id="PF13585">
    <property type="entry name" value="CHU_C"/>
    <property type="match status" value="1"/>
</dbReference>
<protein>
    <submittedName>
        <fullName evidence="2">T9SS type B sorting domain-containing protein</fullName>
    </submittedName>
</protein>
<sequence>MKKKSAYIFLFFFAHLFVGFAQQITTDNSLQLQQLIDNLVGESCVLTSNVSSNINGQVNNINSYGFFERGSSNFPLSSGLILSTGSVNSAGNSFIPQSLSEGELNWETDPDVLNVLGIDQTLNATSIEFDLVASNSFIAFKYLFASEEYQQDYPCNFRDVFAILVKPANTDDPYTNIALVPNTLTEISTSTIRPAIDGFCEAQNEPYFLGYDPVGSNFNASSTVLTASTNVVPGETYHVKFVIADHIDQRFDSAVFIEADSFGDAIDLGPDQAVCGNALTLEANINNNQADYAWYQNGSIINGANEDSLLITESGIYDVEITLPIEGGTCTLSDSIEIEVLGFDQAEPISEMVVCDPAPSDGIYDFDFTVRNDEIYDNLPSTNYVITYFTSLEDAENNNSPINGIYQNSEDFETIYYRIESLDDSCLQIGTFDIMVKSAPNTLEIEPIIVCEELYIPSISAVDFEFYDFWVANYEFNRTVTFHYTEEEAQLAENAIPSPYPYPTQTEVLYARVVDDFNACHSVVPFTMEFNESPYVGDERIIINKCTAIDENYNIVEETFYLNDAIDQIREWIPDPRVNFFPSAEDALSQTNAFLFVGDPIITLSNPELTIYMTVAEQGGYCTSVVPLELHKNVTYNILGDNAVVNRCDDPSNDGIYDFDIANVTEELLDNYGDITLTYYLSEEDQLNDVNQVNPNVPFNVNTQDTQLYIRINYNNECSEYSSVTLRLNDVPTLEPRSADACGNYNPEDGTTTINLRYYRDIMVQNTPSPQVKFYQSFDDANNDENEITQTYNVAGNSQQFFARVINGNTGCYWITTLDINIVESLNFQSPDPIIVCDEDQDGFTTLNLLDVLPSISSGLDEFSIAFYTSFDDAYGDRNEITNPTNYNSETQNIYVRLERPNLNCFAIVDFEVRVFDNPQVEPLPDFISCQLDINEDANFIFEERETGIINGQVGMEVFYFESEADALSNTNAIDKSIPYQNISNPQTIYVRIENENQNTCAAIAPMLIEVRQAPIYNMPSDIPVCGTNGNGPYLINLNEKIAEINNGSPNDLNITFHTTELNAYLGTNSVNLSYTSTSNPEKLYVRIENNESGCYNIETFSINILDLPDVNFNQSLTQCANYNNTNLEWDLTDIELDILDGRQYNVAFEYYRSENDAENETNTILSPEQYINTNEGETIYVKVRNLSTGCFIIVPFDLNINLPPQVNDIQNFDICENESNAVNLEDINDLLVDFNFNVNISYHTNVNDADANENPLDYNYIYSNTVESIYARISFSTTKCYIVYPFTLNVTTNPIAYQPNDIIECDEDTDGLQIVDLTSQTASILNGQDQNQFTVSYHTTEDEATQNLNSLESEYLATNEDYIFARLENDLTGCFDVTSFQIILNEIPFVSIEDQVLCLNNSPLLVSAETNNPGDTYLWSTNATTSSIEIDDIGSYSVTVTNTFGCQNTSTFNVTQSESAIIDFVETIDFSDPNNITITINGIGDYMYILNNGVPQFSNVFNDVPIGYNTITVIDRNGCDRTTREVLVIDTPKHLTPNNDGDFDTWHITGVATLPGTKVQIFDRFGKVIKLLDHTSIGWDGTFNGMPLPAGDYWYIADVVQDGVTFQIKGHFALRR</sequence>